<dbReference type="PANTHER" id="PTHR34482:SF36">
    <property type="entry name" value="RETROTRANSPOSON GAG DOMAIN-CONTAINING PROTEIN"/>
    <property type="match status" value="1"/>
</dbReference>
<feature type="compositionally biased region" description="Low complexity" evidence="2">
    <location>
        <begin position="157"/>
        <end position="183"/>
    </location>
</feature>
<dbReference type="InterPro" id="IPR001878">
    <property type="entry name" value="Znf_CCHC"/>
</dbReference>
<feature type="compositionally biased region" description="Low complexity" evidence="2">
    <location>
        <begin position="22"/>
        <end position="31"/>
    </location>
</feature>
<dbReference type="PANTHER" id="PTHR34482">
    <property type="entry name" value="DNA DAMAGE-INDUCIBLE PROTEIN 1-LIKE"/>
    <property type="match status" value="1"/>
</dbReference>
<evidence type="ECO:0000256" key="1">
    <source>
        <dbReference type="PROSITE-ProRule" id="PRU00047"/>
    </source>
</evidence>
<feature type="region of interest" description="Disordered" evidence="2">
    <location>
        <begin position="1"/>
        <end position="43"/>
    </location>
</feature>
<reference evidence="4 5" key="1">
    <citation type="journal article" date="2023" name="Plants (Basel)">
        <title>Bridging the Gap: Combining Genomics and Transcriptomics Approaches to Understand Stylosanthes scabra, an Orphan Legume from the Brazilian Caatinga.</title>
        <authorList>
            <person name="Ferreira-Neto J.R.C."/>
            <person name="da Silva M.D."/>
            <person name="Binneck E."/>
            <person name="de Melo N.F."/>
            <person name="da Silva R.H."/>
            <person name="de Melo A.L.T.M."/>
            <person name="Pandolfi V."/>
            <person name="Bustamante F.O."/>
            <person name="Brasileiro-Vidal A.C."/>
            <person name="Benko-Iseppon A.M."/>
        </authorList>
    </citation>
    <scope>NUCLEOTIDE SEQUENCE [LARGE SCALE GENOMIC DNA]</scope>
    <source>
        <tissue evidence="4">Leaves</tissue>
    </source>
</reference>
<sequence length="263" mass="29766">MAAAMRDSAAATNRSVDQMYHNRNFNHNNQNIPEEEGEDGNGRPMSLATFLKVKPPEFKGTMNVTEADDWFQAIERSLQAQQGAPETFMEWKCARFVDGLREEISNTIGPMEISTFAELVNKCRLTEQYSRKWASARRDFNRNLAPQNRPFKNYGQASRSNPPSNNSSARFSGNRNNSGNQRSDYGKRPQQIQGNPACPKRGKFHGNVPCRFGTNVCYYCGKEGHMARNCQLRTPQSTQKPLQQGRVFTMTADDVPKSDSLIR</sequence>
<protein>
    <recommendedName>
        <fullName evidence="3">CCHC-type domain-containing protein</fullName>
    </recommendedName>
</protein>
<evidence type="ECO:0000313" key="5">
    <source>
        <dbReference type="Proteomes" id="UP001341840"/>
    </source>
</evidence>
<gene>
    <name evidence="4" type="ORF">PIB30_109444</name>
</gene>
<dbReference type="SMART" id="SM00343">
    <property type="entry name" value="ZnF_C2HC"/>
    <property type="match status" value="1"/>
</dbReference>
<keyword evidence="5" id="KW-1185">Reference proteome</keyword>
<evidence type="ECO:0000259" key="3">
    <source>
        <dbReference type="PROSITE" id="PS50158"/>
    </source>
</evidence>
<keyword evidence="1" id="KW-0479">Metal-binding</keyword>
<comment type="caution">
    <text evidence="4">The sequence shown here is derived from an EMBL/GenBank/DDBJ whole genome shotgun (WGS) entry which is preliminary data.</text>
</comment>
<accession>A0ABU6UYS5</accession>
<dbReference type="Proteomes" id="UP001341840">
    <property type="component" value="Unassembled WGS sequence"/>
</dbReference>
<dbReference type="InterPro" id="IPR036875">
    <property type="entry name" value="Znf_CCHC_sf"/>
</dbReference>
<feature type="region of interest" description="Disordered" evidence="2">
    <location>
        <begin position="140"/>
        <end position="204"/>
    </location>
</feature>
<evidence type="ECO:0000256" key="2">
    <source>
        <dbReference type="SAM" id="MobiDB-lite"/>
    </source>
</evidence>
<feature type="non-terminal residue" evidence="4">
    <location>
        <position position="263"/>
    </location>
</feature>
<evidence type="ECO:0000313" key="4">
    <source>
        <dbReference type="EMBL" id="MED6166455.1"/>
    </source>
</evidence>
<name>A0ABU6UYS5_9FABA</name>
<dbReference type="Pfam" id="PF00098">
    <property type="entry name" value="zf-CCHC"/>
    <property type="match status" value="1"/>
</dbReference>
<dbReference type="EMBL" id="JASCZI010126444">
    <property type="protein sequence ID" value="MED6166455.1"/>
    <property type="molecule type" value="Genomic_DNA"/>
</dbReference>
<dbReference type="Gene3D" id="4.10.60.10">
    <property type="entry name" value="Zinc finger, CCHC-type"/>
    <property type="match status" value="1"/>
</dbReference>
<keyword evidence="1" id="KW-0863">Zinc-finger</keyword>
<proteinExistence type="predicted"/>
<feature type="domain" description="CCHC-type" evidence="3">
    <location>
        <begin position="217"/>
        <end position="230"/>
    </location>
</feature>
<organism evidence="4 5">
    <name type="scientific">Stylosanthes scabra</name>
    <dbReference type="NCBI Taxonomy" id="79078"/>
    <lineage>
        <taxon>Eukaryota</taxon>
        <taxon>Viridiplantae</taxon>
        <taxon>Streptophyta</taxon>
        <taxon>Embryophyta</taxon>
        <taxon>Tracheophyta</taxon>
        <taxon>Spermatophyta</taxon>
        <taxon>Magnoliopsida</taxon>
        <taxon>eudicotyledons</taxon>
        <taxon>Gunneridae</taxon>
        <taxon>Pentapetalae</taxon>
        <taxon>rosids</taxon>
        <taxon>fabids</taxon>
        <taxon>Fabales</taxon>
        <taxon>Fabaceae</taxon>
        <taxon>Papilionoideae</taxon>
        <taxon>50 kb inversion clade</taxon>
        <taxon>dalbergioids sensu lato</taxon>
        <taxon>Dalbergieae</taxon>
        <taxon>Pterocarpus clade</taxon>
        <taxon>Stylosanthes</taxon>
    </lineage>
</organism>
<dbReference type="SUPFAM" id="SSF57756">
    <property type="entry name" value="Retrovirus zinc finger-like domains"/>
    <property type="match status" value="1"/>
</dbReference>
<keyword evidence="1" id="KW-0862">Zinc</keyword>
<feature type="compositionally biased region" description="Low complexity" evidence="2">
    <location>
        <begin position="1"/>
        <end position="11"/>
    </location>
</feature>
<dbReference type="PROSITE" id="PS50158">
    <property type="entry name" value="ZF_CCHC"/>
    <property type="match status" value="1"/>
</dbReference>